<proteinExistence type="predicted"/>
<dbReference type="Pfam" id="PF02311">
    <property type="entry name" value="AraC_binding"/>
    <property type="match status" value="1"/>
</dbReference>
<name>A0A329MTP0_9BACL</name>
<keyword evidence="3" id="KW-0804">Transcription</keyword>
<organism evidence="5 6">
    <name type="scientific">Paenibacillus contaminans</name>
    <dbReference type="NCBI Taxonomy" id="450362"/>
    <lineage>
        <taxon>Bacteria</taxon>
        <taxon>Bacillati</taxon>
        <taxon>Bacillota</taxon>
        <taxon>Bacilli</taxon>
        <taxon>Bacillales</taxon>
        <taxon>Paenibacillaceae</taxon>
        <taxon>Paenibacillus</taxon>
    </lineage>
</organism>
<dbReference type="InterPro" id="IPR037923">
    <property type="entry name" value="HTH-like"/>
</dbReference>
<keyword evidence="6" id="KW-1185">Reference proteome</keyword>
<sequence>MIRICDWRRRHMAEKFELPYYQQVNADLVYYYSGSERCAPGHSYGPAVRHYYLIHYVRSGHGIFRASGKEHTLRAGQIFLITPGEVTYYQADLDDPWHYSWVAFDGMEAASCLRQVDLTTDSPVMTLTRHVNILSSFDMLEDAKKLSGGRDLRLTGGVYIFLSCLLEAAAGELAHSESKPRELYVKAAIEFMEKNFSRRMSIEELASYIGLNRSYLCAIFKEVTQQSPQQYLIRYRMERACELLENVSLSVGDISRSVGYDDPLVFSKMFTKLKGLSPRDYRKQAGRT</sequence>
<dbReference type="PANTHER" id="PTHR43280:SF30">
    <property type="entry name" value="MMSAB OPERON REGULATORY PROTEIN"/>
    <property type="match status" value="1"/>
</dbReference>
<evidence type="ECO:0000256" key="2">
    <source>
        <dbReference type="ARBA" id="ARBA00023125"/>
    </source>
</evidence>
<dbReference type="InterPro" id="IPR018060">
    <property type="entry name" value="HTH_AraC"/>
</dbReference>
<dbReference type="GO" id="GO:0003700">
    <property type="term" value="F:DNA-binding transcription factor activity"/>
    <property type="evidence" value="ECO:0007669"/>
    <property type="project" value="InterPro"/>
</dbReference>
<dbReference type="AlphaFoldDB" id="A0A329MTP0"/>
<accession>A0A329MTP0</accession>
<dbReference type="Gene3D" id="1.10.10.60">
    <property type="entry name" value="Homeodomain-like"/>
    <property type="match status" value="2"/>
</dbReference>
<dbReference type="SUPFAM" id="SSF46689">
    <property type="entry name" value="Homeodomain-like"/>
    <property type="match status" value="2"/>
</dbReference>
<evidence type="ECO:0000313" key="5">
    <source>
        <dbReference type="EMBL" id="RAV23261.1"/>
    </source>
</evidence>
<dbReference type="Gene3D" id="2.60.120.280">
    <property type="entry name" value="Regulatory protein AraC"/>
    <property type="match status" value="1"/>
</dbReference>
<dbReference type="EMBL" id="QMFB01000001">
    <property type="protein sequence ID" value="RAV23261.1"/>
    <property type="molecule type" value="Genomic_DNA"/>
</dbReference>
<dbReference type="InterPro" id="IPR003313">
    <property type="entry name" value="AraC-bd"/>
</dbReference>
<dbReference type="InterPro" id="IPR009057">
    <property type="entry name" value="Homeodomain-like_sf"/>
</dbReference>
<gene>
    <name evidence="5" type="ORF">DQG23_03455</name>
</gene>
<reference evidence="5 6" key="1">
    <citation type="journal article" date="2009" name="Int. J. Syst. Evol. Microbiol.">
        <title>Paenibacillus contaminans sp. nov., isolated from a contaminated laboratory plate.</title>
        <authorList>
            <person name="Chou J.H."/>
            <person name="Lee J.H."/>
            <person name="Lin M.C."/>
            <person name="Chang P.S."/>
            <person name="Arun A.B."/>
            <person name="Young C.C."/>
            <person name="Chen W.M."/>
        </authorList>
    </citation>
    <scope>NUCLEOTIDE SEQUENCE [LARGE SCALE GENOMIC DNA]</scope>
    <source>
        <strain evidence="5 6">CKOBP-6</strain>
    </source>
</reference>
<comment type="caution">
    <text evidence="5">The sequence shown here is derived from an EMBL/GenBank/DDBJ whole genome shotgun (WGS) entry which is preliminary data.</text>
</comment>
<evidence type="ECO:0000259" key="4">
    <source>
        <dbReference type="PROSITE" id="PS01124"/>
    </source>
</evidence>
<dbReference type="CDD" id="cd06986">
    <property type="entry name" value="cupin_MmsR-like_N"/>
    <property type="match status" value="1"/>
</dbReference>
<dbReference type="PANTHER" id="PTHR43280">
    <property type="entry name" value="ARAC-FAMILY TRANSCRIPTIONAL REGULATOR"/>
    <property type="match status" value="1"/>
</dbReference>
<dbReference type="InterPro" id="IPR018062">
    <property type="entry name" value="HTH_AraC-typ_CS"/>
</dbReference>
<keyword evidence="2" id="KW-0238">DNA-binding</keyword>
<evidence type="ECO:0000256" key="1">
    <source>
        <dbReference type="ARBA" id="ARBA00023015"/>
    </source>
</evidence>
<dbReference type="PROSITE" id="PS01124">
    <property type="entry name" value="HTH_ARAC_FAMILY_2"/>
    <property type="match status" value="1"/>
</dbReference>
<evidence type="ECO:0000313" key="6">
    <source>
        <dbReference type="Proteomes" id="UP000250369"/>
    </source>
</evidence>
<dbReference type="PROSITE" id="PS00041">
    <property type="entry name" value="HTH_ARAC_FAMILY_1"/>
    <property type="match status" value="1"/>
</dbReference>
<dbReference type="SUPFAM" id="SSF51215">
    <property type="entry name" value="Regulatory protein AraC"/>
    <property type="match status" value="1"/>
</dbReference>
<dbReference type="Proteomes" id="UP000250369">
    <property type="component" value="Unassembled WGS sequence"/>
</dbReference>
<dbReference type="SMART" id="SM00342">
    <property type="entry name" value="HTH_ARAC"/>
    <property type="match status" value="1"/>
</dbReference>
<dbReference type="GO" id="GO:0043565">
    <property type="term" value="F:sequence-specific DNA binding"/>
    <property type="evidence" value="ECO:0007669"/>
    <property type="project" value="InterPro"/>
</dbReference>
<feature type="domain" description="HTH araC/xylS-type" evidence="4">
    <location>
        <begin position="186"/>
        <end position="284"/>
    </location>
</feature>
<dbReference type="Pfam" id="PF12833">
    <property type="entry name" value="HTH_18"/>
    <property type="match status" value="1"/>
</dbReference>
<keyword evidence="1" id="KW-0805">Transcription regulation</keyword>
<evidence type="ECO:0000256" key="3">
    <source>
        <dbReference type="ARBA" id="ARBA00023163"/>
    </source>
</evidence>
<protein>
    <submittedName>
        <fullName evidence="5">AraC family transcriptional regulator</fullName>
    </submittedName>
</protein>